<dbReference type="InterPro" id="IPR036305">
    <property type="entry name" value="RGS_sf"/>
</dbReference>
<dbReference type="InterPro" id="IPR016137">
    <property type="entry name" value="RGS"/>
</dbReference>
<organism evidence="2 3">
    <name type="scientific">Desmophyllum pertusum</name>
    <dbReference type="NCBI Taxonomy" id="174260"/>
    <lineage>
        <taxon>Eukaryota</taxon>
        <taxon>Metazoa</taxon>
        <taxon>Cnidaria</taxon>
        <taxon>Anthozoa</taxon>
        <taxon>Hexacorallia</taxon>
        <taxon>Scleractinia</taxon>
        <taxon>Caryophylliina</taxon>
        <taxon>Caryophylliidae</taxon>
        <taxon>Desmophyllum</taxon>
    </lineage>
</organism>
<feature type="domain" description="RGS" evidence="1">
    <location>
        <begin position="140"/>
        <end position="256"/>
    </location>
</feature>
<dbReference type="Proteomes" id="UP001163046">
    <property type="component" value="Unassembled WGS sequence"/>
</dbReference>
<evidence type="ECO:0000259" key="1">
    <source>
        <dbReference type="PROSITE" id="PS50132"/>
    </source>
</evidence>
<dbReference type="AlphaFoldDB" id="A0A9X0CTH5"/>
<dbReference type="SMART" id="SM00315">
    <property type="entry name" value="RGS"/>
    <property type="match status" value="1"/>
</dbReference>
<dbReference type="PROSITE" id="PS50132">
    <property type="entry name" value="RGS"/>
    <property type="match status" value="1"/>
</dbReference>
<dbReference type="PANTHER" id="PTHR10845">
    <property type="entry name" value="REGULATOR OF G PROTEIN SIGNALING"/>
    <property type="match status" value="1"/>
</dbReference>
<comment type="caution">
    <text evidence="2">The sequence shown here is derived from an EMBL/GenBank/DDBJ whole genome shotgun (WGS) entry which is preliminary data.</text>
</comment>
<dbReference type="Pfam" id="PF00615">
    <property type="entry name" value="RGS"/>
    <property type="match status" value="1"/>
</dbReference>
<dbReference type="Gene3D" id="1.10.167.10">
    <property type="entry name" value="Regulator of G-protein Signalling 4, domain 2"/>
    <property type="match status" value="1"/>
</dbReference>
<evidence type="ECO:0000313" key="2">
    <source>
        <dbReference type="EMBL" id="KAJ7374970.1"/>
    </source>
</evidence>
<keyword evidence="3" id="KW-1185">Reference proteome</keyword>
<dbReference type="SUPFAM" id="SSF48097">
    <property type="entry name" value="Regulator of G-protein signaling, RGS"/>
    <property type="match status" value="1"/>
</dbReference>
<dbReference type="OrthoDB" id="10266999at2759"/>
<accession>A0A9X0CTH5</accession>
<dbReference type="FunFam" id="1.10.167.10:FF:000001">
    <property type="entry name" value="Putative regulator of g-protein signaling 12"/>
    <property type="match status" value="1"/>
</dbReference>
<reference evidence="2" key="1">
    <citation type="submission" date="2023-01" db="EMBL/GenBank/DDBJ databases">
        <title>Genome assembly of the deep-sea coral Lophelia pertusa.</title>
        <authorList>
            <person name="Herrera S."/>
            <person name="Cordes E."/>
        </authorList>
    </citation>
    <scope>NUCLEOTIDE SEQUENCE</scope>
    <source>
        <strain evidence="2">USNM1676648</strain>
        <tissue evidence="2">Polyp</tissue>
    </source>
</reference>
<gene>
    <name evidence="2" type="primary">RGS20</name>
    <name evidence="2" type="ORF">OS493_001695</name>
</gene>
<dbReference type="PANTHER" id="PTHR10845:SF192">
    <property type="entry name" value="DOUBLE HIT, ISOFORM B"/>
    <property type="match status" value="1"/>
</dbReference>
<protein>
    <submittedName>
        <fullName evidence="2">Regulator of G-protein signaling 20</fullName>
    </submittedName>
</protein>
<dbReference type="EMBL" id="MU826826">
    <property type="protein sequence ID" value="KAJ7374970.1"/>
    <property type="molecule type" value="Genomic_DNA"/>
</dbReference>
<dbReference type="PRINTS" id="PR01301">
    <property type="entry name" value="RGSPROTEIN"/>
</dbReference>
<evidence type="ECO:0000313" key="3">
    <source>
        <dbReference type="Proteomes" id="UP001163046"/>
    </source>
</evidence>
<proteinExistence type="predicted"/>
<name>A0A9X0CTH5_9CNID</name>
<dbReference type="InterPro" id="IPR044926">
    <property type="entry name" value="RGS_subdomain_2"/>
</dbReference>
<sequence>MALKRTNCGSAREHFQKISLTPLHLLQSESVQSRRPADASWYYDFSEPIETDRTRSTNTQLEIYLTETNIKKATLEFEEVTRDPLFARRKDYCCLCWCFCCSCDWYCPARRFRVGSMESTTNNKYNPKPSREEVQEWGISFEKLLTSKTGVKIFHDFLKSQYSEENLLFWLAVEKLKKESDQAAVKELAQSIYRDYLSAESPKEVSIDHKTRQLIEDALDEPDQTVYDCAQRHVYYVMYQDCYPRFIVSNVFKALLMAND</sequence>